<dbReference type="Proteomes" id="UP000284557">
    <property type="component" value="Unassembled WGS sequence"/>
</dbReference>
<sequence>MTPVERSRPSIRFTLGPRSTGRMNGAWWPQDDGLIARELSPLIEELSGRIGTVREVSLNWKAGSPRSSMRSVVMPVHLTSRPFHWVITLRGERRTVRMLLVPARTHRMLAMMVMRLAAQMPIVESPKEDEVTAALRIVMAA</sequence>
<dbReference type="EMBL" id="QXBN01000021">
    <property type="protein sequence ID" value="RIT32930.1"/>
    <property type="molecule type" value="Genomic_DNA"/>
</dbReference>
<gene>
    <name evidence="2" type="ORF">D2E76_22505</name>
    <name evidence="1" type="ORF">ERS075527_05309</name>
</gene>
<evidence type="ECO:0000313" key="2">
    <source>
        <dbReference type="EMBL" id="RIT32930.1"/>
    </source>
</evidence>
<proteinExistence type="predicted"/>
<evidence type="ECO:0000313" key="3">
    <source>
        <dbReference type="Proteomes" id="UP000038487"/>
    </source>
</evidence>
<comment type="caution">
    <text evidence="1">The sequence shown here is derived from an EMBL/GenBank/DDBJ whole genome shotgun (WGS) entry which is preliminary data.</text>
</comment>
<dbReference type="Proteomes" id="UP000038487">
    <property type="component" value="Unassembled WGS sequence"/>
</dbReference>
<dbReference type="Pfam" id="PF19457">
    <property type="entry name" value="DUF5994"/>
    <property type="match status" value="1"/>
</dbReference>
<organism evidence="1 3">
    <name type="scientific">Mycobacteroides abscessus</name>
    <dbReference type="NCBI Taxonomy" id="36809"/>
    <lineage>
        <taxon>Bacteria</taxon>
        <taxon>Bacillati</taxon>
        <taxon>Actinomycetota</taxon>
        <taxon>Actinomycetes</taxon>
        <taxon>Mycobacteriales</taxon>
        <taxon>Mycobacteriaceae</taxon>
        <taxon>Mycobacteroides</taxon>
    </lineage>
</organism>
<dbReference type="AlphaFoldDB" id="A0A0U0YY25"/>
<reference evidence="1 3" key="1">
    <citation type="submission" date="2015-03" db="EMBL/GenBank/DDBJ databases">
        <authorList>
            <consortium name="Pathogen Informatics"/>
            <person name="Murphy D."/>
        </authorList>
    </citation>
    <scope>NUCLEOTIDE SEQUENCE [LARGE SCALE GENOMIC DNA]</scope>
    <source>
        <strain evidence="1 3">PAP036</strain>
    </source>
</reference>
<evidence type="ECO:0000313" key="4">
    <source>
        <dbReference type="Proteomes" id="UP000284557"/>
    </source>
</evidence>
<evidence type="ECO:0000313" key="1">
    <source>
        <dbReference type="EMBL" id="CPT69380.1"/>
    </source>
</evidence>
<dbReference type="EMBL" id="CSUW01000019">
    <property type="protein sequence ID" value="CPT69380.1"/>
    <property type="molecule type" value="Genomic_DNA"/>
</dbReference>
<protein>
    <submittedName>
        <fullName evidence="1">Uncharacterized protein</fullName>
    </submittedName>
</protein>
<dbReference type="InterPro" id="IPR046036">
    <property type="entry name" value="DUF5994"/>
</dbReference>
<accession>A0A0U0YY25</accession>
<reference evidence="2 4" key="2">
    <citation type="submission" date="2018-08" db="EMBL/GenBank/DDBJ databases">
        <title>Linezolid Resistance in Mycobacterium abscessus: MIC Distribution and Comprehensive Investigation of Resistance Mechanisms.</title>
        <authorList>
            <person name="Ye M."/>
            <person name="Xu L."/>
            <person name="Zou Y."/>
            <person name="Li B."/>
            <person name="Guo Q."/>
            <person name="Zhang Y."/>
            <person name="Zhan M."/>
            <person name="Xu B."/>
            <person name="Yu F."/>
            <person name="Zhang Z."/>
            <person name="Chu H."/>
        </authorList>
    </citation>
    <scope>NUCLEOTIDE SEQUENCE [LARGE SCALE GENOMIC DNA]</scope>
    <source>
        <strain evidence="2 4">G143</strain>
    </source>
</reference>
<name>A0A0U0YY25_9MYCO</name>